<reference evidence="1" key="1">
    <citation type="submission" date="2013-07" db="EMBL/GenBank/DDBJ databases">
        <title>The genome of an arbuscular mycorrhizal fungus provides insights into the evolution of the oldest plant symbiosis.</title>
        <authorList>
            <consortium name="DOE Joint Genome Institute"/>
            <person name="Tisserant E."/>
            <person name="Malbreil M."/>
            <person name="Kuo A."/>
            <person name="Kohler A."/>
            <person name="Symeonidi A."/>
            <person name="Balestrini R."/>
            <person name="Charron P."/>
            <person name="Duensing N."/>
            <person name="Frei-dit-Frey N."/>
            <person name="Gianinazzi-Pearson V."/>
            <person name="Gilbert B."/>
            <person name="Handa Y."/>
            <person name="Hijri M."/>
            <person name="Kaul R."/>
            <person name="Kawaguchi M."/>
            <person name="Krajinski F."/>
            <person name="Lammers P."/>
            <person name="Lapierre D."/>
            <person name="Masclaux F.G."/>
            <person name="Murat C."/>
            <person name="Morin E."/>
            <person name="Ndikumana S."/>
            <person name="Pagni M."/>
            <person name="Petitpierre D."/>
            <person name="Requena N."/>
            <person name="Rosikiewicz P."/>
            <person name="Riley R."/>
            <person name="Saito K."/>
            <person name="San Clemente H."/>
            <person name="Shapiro H."/>
            <person name="van Tuinen D."/>
            <person name="Becard G."/>
            <person name="Bonfante P."/>
            <person name="Paszkowski U."/>
            <person name="Shachar-Hill Y."/>
            <person name="Young J.P."/>
            <person name="Sanders I.R."/>
            <person name="Henrissat B."/>
            <person name="Rensing S.A."/>
            <person name="Grigoriev I.V."/>
            <person name="Corradi N."/>
            <person name="Roux C."/>
            <person name="Martin F."/>
        </authorList>
    </citation>
    <scope>NUCLEOTIDE SEQUENCE</scope>
    <source>
        <strain evidence="1">DAOM 197198</strain>
    </source>
</reference>
<sequence length="198" mass="23446">MSENSSYDKLINNNEPVRFFYELRNAVYFIECQESRPGVNEYSDKNDPLNFIFPCEHLNTKKKYRLSCKKLSTTFVTQALNNIIFNINLNPIEQQKREFSENDKNCLESHLKNDLPKCLTNYKPNDFMYRAFFELYTSYESTIRQNNDYNNSNCQVTLPSNSQSYGYVAAKEIVDETFNRLLQESPSFLQYYQNNGRL</sequence>
<dbReference type="HOGENOM" id="CLU_119186_0_0_1"/>
<accession>U9TTV5</accession>
<evidence type="ECO:0000313" key="1">
    <source>
        <dbReference type="EMBL" id="ESA06791.1"/>
    </source>
</evidence>
<proteinExistence type="predicted"/>
<protein>
    <submittedName>
        <fullName evidence="1">Uncharacterized protein</fullName>
    </submittedName>
</protein>
<dbReference type="VEuPathDB" id="FungiDB:RhiirFUN_014736"/>
<gene>
    <name evidence="1" type="ORF">GLOINDRAFT_33714</name>
</gene>
<organism evidence="1">
    <name type="scientific">Rhizophagus irregularis (strain DAOM 181602 / DAOM 197198 / MUCL 43194)</name>
    <name type="common">Arbuscular mycorrhizal fungus</name>
    <name type="synonym">Glomus intraradices</name>
    <dbReference type="NCBI Taxonomy" id="747089"/>
    <lineage>
        <taxon>Eukaryota</taxon>
        <taxon>Fungi</taxon>
        <taxon>Fungi incertae sedis</taxon>
        <taxon>Mucoromycota</taxon>
        <taxon>Glomeromycotina</taxon>
        <taxon>Glomeromycetes</taxon>
        <taxon>Glomerales</taxon>
        <taxon>Glomeraceae</taxon>
        <taxon>Rhizophagus</taxon>
    </lineage>
</organism>
<dbReference type="AlphaFoldDB" id="U9TTV5"/>
<dbReference type="EMBL" id="KI291147">
    <property type="protein sequence ID" value="ESA06791.1"/>
    <property type="molecule type" value="Genomic_DNA"/>
</dbReference>
<name>U9TTV5_RHIID</name>